<dbReference type="GO" id="GO:0005783">
    <property type="term" value="C:endoplasmic reticulum"/>
    <property type="evidence" value="ECO:0007669"/>
    <property type="project" value="TreeGrafter"/>
</dbReference>
<evidence type="ECO:0000256" key="3">
    <source>
        <dbReference type="ARBA" id="ARBA00022448"/>
    </source>
</evidence>
<dbReference type="GO" id="GO:0140575">
    <property type="term" value="F:transmembrane monodehydroascorbate reductase activity"/>
    <property type="evidence" value="ECO:0007669"/>
    <property type="project" value="InterPro"/>
</dbReference>
<evidence type="ECO:0000256" key="7">
    <source>
        <dbReference type="ARBA" id="ARBA00022982"/>
    </source>
</evidence>
<keyword evidence="3" id="KW-0813">Transport</keyword>
<reference evidence="14" key="2">
    <citation type="submission" date="2020-02" db="EMBL/GenBank/DDBJ databases">
        <title>Esox lucius (northern pike) genome, fEsoLuc1, primary haplotype.</title>
        <authorList>
            <person name="Myers G."/>
            <person name="Karagic N."/>
            <person name="Meyer A."/>
            <person name="Pippel M."/>
            <person name="Reichard M."/>
            <person name="Winkler S."/>
            <person name="Tracey A."/>
            <person name="Sims Y."/>
            <person name="Howe K."/>
            <person name="Rhie A."/>
            <person name="Formenti G."/>
            <person name="Durbin R."/>
            <person name="Fedrigo O."/>
            <person name="Jarvis E.D."/>
        </authorList>
    </citation>
    <scope>NUCLEOTIDE SEQUENCE [LARGE SCALE GENOMIC DNA]</scope>
</reference>
<evidence type="ECO:0000256" key="4">
    <source>
        <dbReference type="ARBA" id="ARBA00022617"/>
    </source>
</evidence>
<dbReference type="PANTHER" id="PTHR15422">
    <property type="entry name" value="OS05G0565100 PROTEIN"/>
    <property type="match status" value="1"/>
</dbReference>
<evidence type="ECO:0000313" key="15">
    <source>
        <dbReference type="Proteomes" id="UP000265140"/>
    </source>
</evidence>
<reference evidence="14" key="3">
    <citation type="submission" date="2025-08" db="UniProtKB">
        <authorList>
            <consortium name="Ensembl"/>
        </authorList>
    </citation>
    <scope>IDENTIFICATION</scope>
</reference>
<keyword evidence="9" id="KW-0408">Iron</keyword>
<evidence type="ECO:0000256" key="11">
    <source>
        <dbReference type="ARBA" id="ARBA00024225"/>
    </source>
</evidence>
<proteinExistence type="predicted"/>
<dbReference type="GO" id="GO:0140571">
    <property type="term" value="F:transmembrane ascorbate ferrireductase activity"/>
    <property type="evidence" value="ECO:0007669"/>
    <property type="project" value="UniProtKB-EC"/>
</dbReference>
<dbReference type="AlphaFoldDB" id="A0A3P8XZX5"/>
<sequence length="199" mass="21842">MQQKSKATDVPVGTFVTYYGLFSWHPFLMTLAFSLFMTEAVLVFSPHCSPIWKLSHKTKGRVHWILQCLCASSGTLGLVSIIYNKHVSGKPHFTSWHGQVGLGTACVVGMQCLAALPLLYHSLAKGWSLARLKRYHAVSGLVTYLLGSASLLLGMCSAWFTGTVGGQAWYLFALCPVFSTLVVMSQVSNTYMAKKRLVS</sequence>
<evidence type="ECO:0000256" key="9">
    <source>
        <dbReference type="ARBA" id="ARBA00023004"/>
    </source>
</evidence>
<dbReference type="InterPro" id="IPR006593">
    <property type="entry name" value="Cyt_b561/ferric_Rdtase_TM"/>
</dbReference>
<dbReference type="Pfam" id="PF03188">
    <property type="entry name" value="Cytochrom_B561"/>
    <property type="match status" value="1"/>
</dbReference>
<evidence type="ECO:0000256" key="5">
    <source>
        <dbReference type="ARBA" id="ARBA00022692"/>
    </source>
</evidence>
<gene>
    <name evidence="14" type="primary">CYB561D2</name>
</gene>
<feature type="domain" description="Cytochrome b561" evidence="13">
    <location>
        <begin position="1"/>
        <end position="194"/>
    </location>
</feature>
<dbReference type="PROSITE" id="PS50939">
    <property type="entry name" value="CYTOCHROME_B561"/>
    <property type="match status" value="1"/>
</dbReference>
<feature type="transmembrane region" description="Helical" evidence="12">
    <location>
        <begin position="64"/>
        <end position="84"/>
    </location>
</feature>
<keyword evidence="5 12" id="KW-0812">Transmembrane</keyword>
<feature type="transmembrane region" description="Helical" evidence="12">
    <location>
        <begin position="168"/>
        <end position="187"/>
    </location>
</feature>
<name>A0A3P8XZX5_ESOLU</name>
<dbReference type="SMART" id="SM00665">
    <property type="entry name" value="B561"/>
    <property type="match status" value="1"/>
</dbReference>
<keyword evidence="10 12" id="KW-0472">Membrane</keyword>
<dbReference type="CDD" id="cd08761">
    <property type="entry name" value="Cyt_b561_CYB561D2_like"/>
    <property type="match status" value="1"/>
</dbReference>
<feature type="transmembrane region" description="Helical" evidence="12">
    <location>
        <begin position="141"/>
        <end position="162"/>
    </location>
</feature>
<dbReference type="GeneTree" id="ENSGT00440000038072"/>
<feature type="transmembrane region" description="Helical" evidence="12">
    <location>
        <begin position="24"/>
        <end position="44"/>
    </location>
</feature>
<evidence type="ECO:0000259" key="13">
    <source>
        <dbReference type="PROSITE" id="PS50939"/>
    </source>
</evidence>
<protein>
    <recommendedName>
        <fullName evidence="11">ascorbate ferrireductase (transmembrane)</fullName>
        <ecNumber evidence="11">7.2.1.3</ecNumber>
    </recommendedName>
</protein>
<comment type="cofactor">
    <cofactor evidence="1">
        <name>heme b</name>
        <dbReference type="ChEBI" id="CHEBI:60344"/>
    </cofactor>
</comment>
<accession>A0A3P8XZX5</accession>
<dbReference type="PANTHER" id="PTHR15422:SF21">
    <property type="entry name" value="TRANSMEMBRANE REDUCTASE CYB561D2"/>
    <property type="match status" value="1"/>
</dbReference>
<dbReference type="GO" id="GO:0016020">
    <property type="term" value="C:membrane"/>
    <property type="evidence" value="ECO:0007669"/>
    <property type="project" value="UniProtKB-SubCell"/>
</dbReference>
<comment type="subcellular location">
    <subcellularLocation>
        <location evidence="2">Membrane</location>
        <topology evidence="2">Multi-pass membrane protein</topology>
    </subcellularLocation>
</comment>
<keyword evidence="4" id="KW-0349">Heme</keyword>
<keyword evidence="7" id="KW-0249">Electron transport</keyword>
<dbReference type="Proteomes" id="UP000265140">
    <property type="component" value="Chromosome 17"/>
</dbReference>
<organism evidence="14 15">
    <name type="scientific">Esox lucius</name>
    <name type="common">Northern pike</name>
    <dbReference type="NCBI Taxonomy" id="8010"/>
    <lineage>
        <taxon>Eukaryota</taxon>
        <taxon>Metazoa</taxon>
        <taxon>Chordata</taxon>
        <taxon>Craniata</taxon>
        <taxon>Vertebrata</taxon>
        <taxon>Euteleostomi</taxon>
        <taxon>Actinopterygii</taxon>
        <taxon>Neopterygii</taxon>
        <taxon>Teleostei</taxon>
        <taxon>Protacanthopterygii</taxon>
        <taxon>Esociformes</taxon>
        <taxon>Esocidae</taxon>
        <taxon>Esox</taxon>
    </lineage>
</organism>
<evidence type="ECO:0000313" key="14">
    <source>
        <dbReference type="Ensembl" id="ENSELUP00000008929.2"/>
    </source>
</evidence>
<keyword evidence="6" id="KW-0479">Metal-binding</keyword>
<evidence type="ECO:0000256" key="2">
    <source>
        <dbReference type="ARBA" id="ARBA00004141"/>
    </source>
</evidence>
<reference evidence="14" key="4">
    <citation type="submission" date="2025-09" db="UniProtKB">
        <authorList>
            <consortium name="Ensembl"/>
        </authorList>
    </citation>
    <scope>IDENTIFICATION</scope>
</reference>
<evidence type="ECO:0000256" key="6">
    <source>
        <dbReference type="ARBA" id="ARBA00022723"/>
    </source>
</evidence>
<evidence type="ECO:0000256" key="10">
    <source>
        <dbReference type="ARBA" id="ARBA00023136"/>
    </source>
</evidence>
<dbReference type="STRING" id="8010.ENSELUP00000008929"/>
<keyword evidence="15" id="KW-1185">Reference proteome</keyword>
<dbReference type="Gene3D" id="1.20.120.1770">
    <property type="match status" value="1"/>
</dbReference>
<evidence type="ECO:0000256" key="12">
    <source>
        <dbReference type="SAM" id="Phobius"/>
    </source>
</evidence>
<reference evidence="15" key="1">
    <citation type="journal article" date="2014" name="PLoS ONE">
        <title>The genome and linkage map of the northern pike (Esox lucius): conserved synteny revealed between the salmonid sister group and the Neoteleostei.</title>
        <authorList>
            <person name="Rondeau E.B."/>
            <person name="Minkley D.R."/>
            <person name="Leong J.S."/>
            <person name="Messmer A.M."/>
            <person name="Jantzen J.R."/>
            <person name="von Schalburg K.R."/>
            <person name="Lemon C."/>
            <person name="Bird N.H."/>
            <person name="Koop B.F."/>
        </authorList>
    </citation>
    <scope>NUCLEOTIDE SEQUENCE</scope>
</reference>
<keyword evidence="8 12" id="KW-1133">Transmembrane helix</keyword>
<evidence type="ECO:0000256" key="1">
    <source>
        <dbReference type="ARBA" id="ARBA00001970"/>
    </source>
</evidence>
<dbReference type="Ensembl" id="ENSELUT00000004735.3">
    <property type="protein sequence ID" value="ENSELUP00000008929.2"/>
    <property type="gene ID" value="ENSELUG00000009517.3"/>
</dbReference>
<dbReference type="GO" id="GO:0046872">
    <property type="term" value="F:metal ion binding"/>
    <property type="evidence" value="ECO:0007669"/>
    <property type="project" value="UniProtKB-KW"/>
</dbReference>
<feature type="transmembrane region" description="Helical" evidence="12">
    <location>
        <begin position="96"/>
        <end position="120"/>
    </location>
</feature>
<dbReference type="InterPro" id="IPR045150">
    <property type="entry name" value="CYB561D1/2"/>
</dbReference>
<dbReference type="EC" id="7.2.1.3" evidence="11"/>
<dbReference type="Bgee" id="ENSELUG00000009517">
    <property type="expression patterns" value="Expressed in ovary and 15 other cell types or tissues"/>
</dbReference>
<dbReference type="OrthoDB" id="432881at2759"/>
<evidence type="ECO:0000256" key="8">
    <source>
        <dbReference type="ARBA" id="ARBA00022989"/>
    </source>
</evidence>